<gene>
    <name evidence="11" type="primary">malQ</name>
    <name evidence="11" type="ORF">C7B82_12890</name>
</gene>
<dbReference type="PANTHER" id="PTHR32438">
    <property type="entry name" value="4-ALPHA-GLUCANOTRANSFERASE DPE1, CHLOROPLASTIC/AMYLOPLASTIC"/>
    <property type="match status" value="1"/>
</dbReference>
<dbReference type="Pfam" id="PF02446">
    <property type="entry name" value="Glyco_hydro_77"/>
    <property type="match status" value="1"/>
</dbReference>
<evidence type="ECO:0000256" key="3">
    <source>
        <dbReference type="ARBA" id="ARBA00012560"/>
    </source>
</evidence>
<accession>A0A2T1E789</accession>
<dbReference type="GO" id="GO:0004134">
    <property type="term" value="F:4-alpha-glucanotransferase activity"/>
    <property type="evidence" value="ECO:0007669"/>
    <property type="project" value="UniProtKB-EC"/>
</dbReference>
<comment type="similarity">
    <text evidence="2 10">Belongs to the disproportionating enzyme family.</text>
</comment>
<dbReference type="EC" id="2.4.1.25" evidence="3 10"/>
<reference evidence="11 12" key="2">
    <citation type="submission" date="2018-03" db="EMBL/GenBank/DDBJ databases">
        <title>The ancient ancestry and fast evolution of plastids.</title>
        <authorList>
            <person name="Moore K.R."/>
            <person name="Magnabosco C."/>
            <person name="Momper L."/>
            <person name="Gold D.A."/>
            <person name="Bosak T."/>
            <person name="Fournier G.P."/>
        </authorList>
    </citation>
    <scope>NUCLEOTIDE SEQUENCE [LARGE SCALE GENOMIC DNA]</scope>
    <source>
        <strain evidence="11 12">ULC18</strain>
    </source>
</reference>
<sequence>MSFQRASGILLHPTSLPSRFGIGDLGKAAYEFVDFLERSDQTLWQVLPLGPTGYEHSPYIMNFSTFAGNPLLIDLEQLVNDGLLDTTELTPLVEADPERVDFNAVIAHKMQFLKLAHDRFQKARSPEQQAHFTQFYQEQASWLDDFVLFMALMEANGNKGWHQWEPAIARREPEALKAQTDALQSRIQFHQFLQFTFFAQWQKLRQYANAKNIKIIGDISIYVCHNSADVWADPDLFKLDPTTFEPAFIAGVPPDYFSATGQLWGNPVYNWEQAQKTNFAWWIKRFQVTLQYVDIVRVDHFRGFEAYWQVPAGEETAINGEWIKAPGEQFFAALGEALGTLPILAEDLGIITPEVEALRDRFDFPGMRILMFAFGDGSDNAYLPHNYVRNTVVYPGTHDNDTAIGWWQQASATEKQFLARYLGYDSPHDINEINWLLIRTALASVADLAIIPLQDLLDLDGRSRMNDPSQNAGNWRWRYSSSDLLTQTVSDRLLALTQLYSR</sequence>
<comment type="catalytic activity">
    <reaction evidence="1 10">
        <text>Transfers a segment of a (1-&gt;4)-alpha-D-glucan to a new position in an acceptor, which may be glucose or a (1-&gt;4)-alpha-D-glucan.</text>
        <dbReference type="EC" id="2.4.1.25"/>
    </reaction>
</comment>
<evidence type="ECO:0000256" key="4">
    <source>
        <dbReference type="ARBA" id="ARBA00020295"/>
    </source>
</evidence>
<dbReference type="NCBIfam" id="TIGR00217">
    <property type="entry name" value="malQ"/>
    <property type="match status" value="1"/>
</dbReference>
<evidence type="ECO:0000256" key="5">
    <source>
        <dbReference type="ARBA" id="ARBA00022676"/>
    </source>
</evidence>
<keyword evidence="7 10" id="KW-0119">Carbohydrate metabolism</keyword>
<dbReference type="Proteomes" id="UP000239576">
    <property type="component" value="Unassembled WGS sequence"/>
</dbReference>
<dbReference type="NCBIfam" id="NF011079">
    <property type="entry name" value="PRK14508.1-2"/>
    <property type="match status" value="1"/>
</dbReference>
<evidence type="ECO:0000313" key="11">
    <source>
        <dbReference type="EMBL" id="PSB28609.1"/>
    </source>
</evidence>
<evidence type="ECO:0000256" key="2">
    <source>
        <dbReference type="ARBA" id="ARBA00005684"/>
    </source>
</evidence>
<comment type="caution">
    <text evidence="11">The sequence shown here is derived from an EMBL/GenBank/DDBJ whole genome shotgun (WGS) entry which is preliminary data.</text>
</comment>
<protein>
    <recommendedName>
        <fullName evidence="4 10">4-alpha-glucanotransferase</fullName>
        <ecNumber evidence="3 10">2.4.1.25</ecNumber>
    </recommendedName>
    <alternativeName>
        <fullName evidence="8 10">Amylomaltase</fullName>
    </alternativeName>
    <alternativeName>
        <fullName evidence="9 10">Disproportionating enzyme</fullName>
    </alternativeName>
</protein>
<keyword evidence="12" id="KW-1185">Reference proteome</keyword>
<dbReference type="RefSeq" id="WP_106256702.1">
    <property type="nucleotide sequence ID" value="NZ_CAWNSW010000067.1"/>
</dbReference>
<dbReference type="Gene3D" id="3.20.20.80">
    <property type="entry name" value="Glycosidases"/>
    <property type="match status" value="1"/>
</dbReference>
<dbReference type="NCBIfam" id="NF011080">
    <property type="entry name" value="PRK14508.1-3"/>
    <property type="match status" value="1"/>
</dbReference>
<dbReference type="InterPro" id="IPR003385">
    <property type="entry name" value="Glyco_hydro_77"/>
</dbReference>
<evidence type="ECO:0000256" key="7">
    <source>
        <dbReference type="ARBA" id="ARBA00023277"/>
    </source>
</evidence>
<evidence type="ECO:0000313" key="12">
    <source>
        <dbReference type="Proteomes" id="UP000239576"/>
    </source>
</evidence>
<name>A0A2T1E789_9CYAN</name>
<keyword evidence="6 10" id="KW-0808">Transferase</keyword>
<evidence type="ECO:0000256" key="1">
    <source>
        <dbReference type="ARBA" id="ARBA00000439"/>
    </source>
</evidence>
<keyword evidence="5 10" id="KW-0328">Glycosyltransferase</keyword>
<reference evidence="12" key="1">
    <citation type="submission" date="2018-02" db="EMBL/GenBank/DDBJ databases">
        <authorList>
            <person name="Moore K."/>
            <person name="Momper L."/>
        </authorList>
    </citation>
    <scope>NUCLEOTIDE SEQUENCE [LARGE SCALE GENOMIC DNA]</scope>
    <source>
        <strain evidence="12">ULC18</strain>
    </source>
</reference>
<evidence type="ECO:0000256" key="8">
    <source>
        <dbReference type="ARBA" id="ARBA00031423"/>
    </source>
</evidence>
<organism evidence="11 12">
    <name type="scientific">Stenomitos frigidus ULC18</name>
    <dbReference type="NCBI Taxonomy" id="2107698"/>
    <lineage>
        <taxon>Bacteria</taxon>
        <taxon>Bacillati</taxon>
        <taxon>Cyanobacteriota</taxon>
        <taxon>Cyanophyceae</taxon>
        <taxon>Leptolyngbyales</taxon>
        <taxon>Leptolyngbyaceae</taxon>
        <taxon>Stenomitos</taxon>
    </lineage>
</organism>
<evidence type="ECO:0000256" key="10">
    <source>
        <dbReference type="RuleBase" id="RU361207"/>
    </source>
</evidence>
<dbReference type="EMBL" id="PVWK01000077">
    <property type="protein sequence ID" value="PSB28609.1"/>
    <property type="molecule type" value="Genomic_DNA"/>
</dbReference>
<dbReference type="AlphaFoldDB" id="A0A2T1E789"/>
<dbReference type="OrthoDB" id="9811841at2"/>
<proteinExistence type="inferred from homology"/>
<evidence type="ECO:0000256" key="6">
    <source>
        <dbReference type="ARBA" id="ARBA00022679"/>
    </source>
</evidence>
<dbReference type="InterPro" id="IPR017853">
    <property type="entry name" value="GH"/>
</dbReference>
<dbReference type="PANTHER" id="PTHR32438:SF5">
    <property type="entry name" value="4-ALPHA-GLUCANOTRANSFERASE DPE1, CHLOROPLASTIC_AMYLOPLASTIC"/>
    <property type="match status" value="1"/>
</dbReference>
<dbReference type="GO" id="GO:0005975">
    <property type="term" value="P:carbohydrate metabolic process"/>
    <property type="evidence" value="ECO:0007669"/>
    <property type="project" value="InterPro"/>
</dbReference>
<dbReference type="SUPFAM" id="SSF51445">
    <property type="entry name" value="(Trans)glycosidases"/>
    <property type="match status" value="1"/>
</dbReference>
<evidence type="ECO:0000256" key="9">
    <source>
        <dbReference type="ARBA" id="ARBA00031501"/>
    </source>
</evidence>